<organism evidence="8">
    <name type="scientific">Rothia mucilaginosa</name>
    <dbReference type="NCBI Taxonomy" id="43675"/>
    <lineage>
        <taxon>Bacteria</taxon>
        <taxon>Bacillati</taxon>
        <taxon>Actinomycetota</taxon>
        <taxon>Actinomycetes</taxon>
        <taxon>Micrococcales</taxon>
        <taxon>Micrococcaceae</taxon>
        <taxon>Rothia</taxon>
    </lineage>
</organism>
<gene>
    <name evidence="9" type="primary">rapZ</name>
    <name evidence="7" type="ORF">CO690_00625</name>
    <name evidence="9" type="ORF">HXO64_03395</name>
    <name evidence="8" type="ORF">RM6536_1623</name>
</gene>
<evidence type="ECO:0000313" key="8">
    <source>
        <dbReference type="EMBL" id="BAS20870.1"/>
    </source>
</evidence>
<keyword evidence="2 4" id="KW-0067">ATP-binding</keyword>
<reference evidence="11" key="4">
    <citation type="submission" date="2017-09" db="EMBL/GenBank/DDBJ databases">
        <title>FDA dAtabase for Regulatory Grade micrObial Sequences (FDA-ARGOS): Supporting development and validation of Infectious Disease Dx tests.</title>
        <authorList>
            <person name="Minogue T."/>
            <person name="Wolcott M."/>
            <person name="Wasieloski L."/>
            <person name="Aguilar W."/>
            <person name="Moore D."/>
            <person name="Tallon L."/>
            <person name="Sadzewicz L."/>
            <person name="Ott S."/>
            <person name="Zhao X."/>
            <person name="Nagaraj S."/>
            <person name="Vavikolanu K."/>
            <person name="Aluvathingal J."/>
            <person name="Nadendla S."/>
            <person name="Sichtig H."/>
        </authorList>
    </citation>
    <scope>NUCLEOTIDE SEQUENCE [LARGE SCALE GENOMIC DNA]</scope>
    <source>
        <strain evidence="11">FDAARGOS_369</strain>
    </source>
</reference>
<evidence type="ECO:0000256" key="1">
    <source>
        <dbReference type="ARBA" id="ARBA00022741"/>
    </source>
</evidence>
<dbReference type="Proteomes" id="UP000218628">
    <property type="component" value="Chromosome"/>
</dbReference>
<evidence type="ECO:0000256" key="3">
    <source>
        <dbReference type="ARBA" id="ARBA00023134"/>
    </source>
</evidence>
<dbReference type="NCBIfam" id="NF003828">
    <property type="entry name" value="PRK05416.1"/>
    <property type="match status" value="1"/>
</dbReference>
<feature type="binding site" evidence="4">
    <location>
        <begin position="27"/>
        <end position="34"/>
    </location>
    <ligand>
        <name>ATP</name>
        <dbReference type="ChEBI" id="CHEBI:30616"/>
    </ligand>
</feature>
<dbReference type="EMBL" id="CP023510">
    <property type="protein sequence ID" value="ATF62253.1"/>
    <property type="molecule type" value="Genomic_DNA"/>
</dbReference>
<dbReference type="Proteomes" id="UP000066203">
    <property type="component" value="Chromosome"/>
</dbReference>
<evidence type="ECO:0000256" key="2">
    <source>
        <dbReference type="ARBA" id="ARBA00022840"/>
    </source>
</evidence>
<dbReference type="Pfam" id="PF03668">
    <property type="entry name" value="RapZ-like_N"/>
    <property type="match status" value="1"/>
</dbReference>
<evidence type="ECO:0000259" key="6">
    <source>
        <dbReference type="Pfam" id="PF22740"/>
    </source>
</evidence>
<dbReference type="PIRSF" id="PIRSF005052">
    <property type="entry name" value="P-loopkin"/>
    <property type="match status" value="1"/>
</dbReference>
<dbReference type="HAMAP" id="MF_00636">
    <property type="entry name" value="RapZ_like"/>
    <property type="match status" value="1"/>
</dbReference>
<keyword evidence="3 4" id="KW-0342">GTP-binding</keyword>
<dbReference type="EMBL" id="AP014938">
    <property type="protein sequence ID" value="BAS20870.1"/>
    <property type="molecule type" value="Genomic_DNA"/>
</dbReference>
<dbReference type="AlphaFoldDB" id="A0A0K2S1F6"/>
<evidence type="ECO:0000313" key="9">
    <source>
        <dbReference type="EMBL" id="MBF1663580.1"/>
    </source>
</evidence>
<evidence type="ECO:0000313" key="11">
    <source>
        <dbReference type="Proteomes" id="UP000218628"/>
    </source>
</evidence>
<evidence type="ECO:0000313" key="10">
    <source>
        <dbReference type="Proteomes" id="UP000066203"/>
    </source>
</evidence>
<dbReference type="Gene3D" id="3.40.50.300">
    <property type="entry name" value="P-loop containing nucleotide triphosphate hydrolases"/>
    <property type="match status" value="1"/>
</dbReference>
<name>A0A0K2S1F6_9MICC</name>
<keyword evidence="1 4" id="KW-0547">Nucleotide-binding</keyword>
<dbReference type="EMBL" id="JABZXR010000010">
    <property type="protein sequence ID" value="MBF1663580.1"/>
    <property type="molecule type" value="Genomic_DNA"/>
</dbReference>
<dbReference type="InterPro" id="IPR005337">
    <property type="entry name" value="RapZ-like"/>
</dbReference>
<dbReference type="PATRIC" id="fig|43675.28.peg.1661"/>
<dbReference type="CDD" id="cd02019">
    <property type="entry name" value="NK"/>
    <property type="match status" value="1"/>
</dbReference>
<dbReference type="Pfam" id="PF22740">
    <property type="entry name" value="PapZ_C"/>
    <property type="match status" value="1"/>
</dbReference>
<reference evidence="8" key="1">
    <citation type="submission" date="2015-08" db="EMBL/GenBank/DDBJ databases">
        <title>Complete DNA Sequence of Pseudomonas syringae pv. actinidiae, the Causal Agent of Kiwifruit Canker Disease.</title>
        <authorList>
            <person name="Rikkerink E.H.A."/>
            <person name="Fineran P.C."/>
        </authorList>
    </citation>
    <scope>NUCLEOTIDE SEQUENCE</scope>
    <source>
        <strain evidence="8">NUM-Rm6536</strain>
    </source>
</reference>
<dbReference type="RefSeq" id="WP_049362661.1">
    <property type="nucleotide sequence ID" value="NZ_AP014938.1"/>
</dbReference>
<evidence type="ECO:0000256" key="4">
    <source>
        <dbReference type="HAMAP-Rule" id="MF_00636"/>
    </source>
</evidence>
<dbReference type="SUPFAM" id="SSF52540">
    <property type="entry name" value="P-loop containing nucleoside triphosphate hydrolases"/>
    <property type="match status" value="1"/>
</dbReference>
<feature type="domain" description="RapZ-like N-terminal" evidence="5">
    <location>
        <begin position="21"/>
        <end position="174"/>
    </location>
</feature>
<evidence type="ECO:0000313" key="7">
    <source>
        <dbReference type="EMBL" id="ATF62253.1"/>
    </source>
</evidence>
<dbReference type="InterPro" id="IPR027417">
    <property type="entry name" value="P-loop_NTPase"/>
</dbReference>
<dbReference type="PANTHER" id="PTHR30448:SF0">
    <property type="entry name" value="RNASE ADAPTER PROTEIN RAPZ"/>
    <property type="match status" value="1"/>
</dbReference>
<proteinExistence type="inferred from homology"/>
<reference evidence="9" key="5">
    <citation type="submission" date="2020-04" db="EMBL/GenBank/DDBJ databases">
        <title>Deep metagenomics examines the oral microbiome during advanced dental caries in children, revealing novel taxa and co-occurrences with host molecules.</title>
        <authorList>
            <person name="Baker J.L."/>
            <person name="Morton J.T."/>
            <person name="Dinis M."/>
            <person name="Alvarez R."/>
            <person name="Tran N.C."/>
            <person name="Knight R."/>
            <person name="Edlund A."/>
        </authorList>
    </citation>
    <scope>NUCLEOTIDE SEQUENCE</scope>
    <source>
        <strain evidence="9">JCVI_44_bin.2</strain>
    </source>
</reference>
<dbReference type="GO" id="GO:0005524">
    <property type="term" value="F:ATP binding"/>
    <property type="evidence" value="ECO:0007669"/>
    <property type="project" value="UniProtKB-UniRule"/>
</dbReference>
<accession>A0A0K2S1F6</accession>
<evidence type="ECO:0000259" key="5">
    <source>
        <dbReference type="Pfam" id="PF03668"/>
    </source>
</evidence>
<dbReference type="GO" id="GO:0005525">
    <property type="term" value="F:GTP binding"/>
    <property type="evidence" value="ECO:0007669"/>
    <property type="project" value="UniProtKB-UniRule"/>
</dbReference>
<dbReference type="InterPro" id="IPR053930">
    <property type="entry name" value="RapZ-like_N"/>
</dbReference>
<dbReference type="InterPro" id="IPR053931">
    <property type="entry name" value="RapZ_C"/>
</dbReference>
<sequence length="304" mass="33777">MPENQSKPATVQPAQSEERPQILVITGISGAGRSTVANVLEDEGWYVIDNIPPQMLGSLAELVTRDGARVPKVALGIDVRARALFSDLPAAIETLRKSDIDFSMLFLDAKDETIIARYEAQRRPHPLQGEGRVLDGIRAERTLFEGLRLASDRTIDTTGMNVHELARTVREMFAEGADKKLNLTVMSFGFKYGAPSDANYMADMRFIPNPHWVPELRPLTGQDAPVRDYVLEHAGTEEFISNYLAALRPVLEGYRREGKYYATIAIGCTGGKHRSVAVTEELARRLSAFGELNVNVQHRDKGRE</sequence>
<dbReference type="PANTHER" id="PTHR30448">
    <property type="entry name" value="RNASE ADAPTER PROTEIN RAPZ"/>
    <property type="match status" value="1"/>
</dbReference>
<reference evidence="10" key="2">
    <citation type="submission" date="2015-08" db="EMBL/GenBank/DDBJ databases">
        <title>Complete genome sequence of Rothia mucilaginosa strain NUM-Rm6536.</title>
        <authorList>
            <person name="Nambu T."/>
        </authorList>
    </citation>
    <scope>NUCLEOTIDE SEQUENCE [LARGE SCALE GENOMIC DNA]</scope>
    <source>
        <strain evidence="10">NUM-Rm6536</strain>
    </source>
</reference>
<feature type="binding site" evidence="4">
    <location>
        <begin position="78"/>
        <end position="81"/>
    </location>
    <ligand>
        <name>GTP</name>
        <dbReference type="ChEBI" id="CHEBI:37565"/>
    </ligand>
</feature>
<dbReference type="Proteomes" id="UP000756427">
    <property type="component" value="Unassembled WGS sequence"/>
</dbReference>
<reference evidence="7" key="3">
    <citation type="submission" date="2017-09" db="EMBL/GenBank/DDBJ databases">
        <title>FDA dAtabase for Regulatory Grade micrObial Sequences (FDA-ARGOS): Supporting development and validation of Infectious Disease Dx tests.</title>
        <authorList>
            <person name="Campos J."/>
            <person name="Goldberg B."/>
            <person name="Tallon L."/>
            <person name="Sadzewicz L."/>
            <person name="Ott S."/>
            <person name="Zhao X."/>
            <person name="Nagaraj S."/>
            <person name="Vavikolanu K."/>
            <person name="Aluvathingal J."/>
            <person name="Nadendla S."/>
            <person name="Geyer C."/>
            <person name="Nandy P."/>
            <person name="Hobson J."/>
            <person name="Sichtig H."/>
        </authorList>
    </citation>
    <scope>NUCLEOTIDE SEQUENCE</scope>
    <source>
        <strain evidence="7">FDAARGOS_369</strain>
    </source>
</reference>
<protein>
    <submittedName>
        <fullName evidence="8">Hypothetical ATP-binding protein</fullName>
    </submittedName>
    <submittedName>
        <fullName evidence="7">RNase adapter RapZ</fullName>
    </submittedName>
</protein>
<feature type="domain" description="RapZ C-terminal" evidence="6">
    <location>
        <begin position="182"/>
        <end position="300"/>
    </location>
</feature>